<proteinExistence type="predicted"/>
<protein>
    <submittedName>
        <fullName evidence="1">Uncharacterized protein</fullName>
    </submittedName>
</protein>
<organism evidence="1 2">
    <name type="scientific">Cichorium intybus</name>
    <name type="common">Chicory</name>
    <dbReference type="NCBI Taxonomy" id="13427"/>
    <lineage>
        <taxon>Eukaryota</taxon>
        <taxon>Viridiplantae</taxon>
        <taxon>Streptophyta</taxon>
        <taxon>Embryophyta</taxon>
        <taxon>Tracheophyta</taxon>
        <taxon>Spermatophyta</taxon>
        <taxon>Magnoliopsida</taxon>
        <taxon>eudicotyledons</taxon>
        <taxon>Gunneridae</taxon>
        <taxon>Pentapetalae</taxon>
        <taxon>asterids</taxon>
        <taxon>campanulids</taxon>
        <taxon>Asterales</taxon>
        <taxon>Asteraceae</taxon>
        <taxon>Cichorioideae</taxon>
        <taxon>Cichorieae</taxon>
        <taxon>Cichoriinae</taxon>
        <taxon>Cichorium</taxon>
    </lineage>
</organism>
<sequence length="228" mass="25466">MSSAISRCSGANPTSSSKPIDQSFFFNPLTKTPFLKSNKSAWNLHGRSCRSLQYLSMSMNLQRPTLLRQSNINPPPEAPLPSGSPSGSLRNWIVGLVLTFILPFFTHKWGSWLLLKNQVDQKIEATEHVVKAVESVADKLDKVIDGITDDLPDGSKLKKALEFVDEIAEGVAKTAHVADDFINKQVEETEDKLESLIHRENSKVEEISQQPNDKEDHEVTAQEQNDKK</sequence>
<gene>
    <name evidence="1" type="ORF">L2E82_26423</name>
</gene>
<comment type="caution">
    <text evidence="1">The sequence shown here is derived from an EMBL/GenBank/DDBJ whole genome shotgun (WGS) entry which is preliminary data.</text>
</comment>
<evidence type="ECO:0000313" key="2">
    <source>
        <dbReference type="Proteomes" id="UP001055811"/>
    </source>
</evidence>
<reference evidence="1 2" key="2">
    <citation type="journal article" date="2022" name="Mol. Ecol. Resour.">
        <title>The genomes of chicory, endive, great burdock and yacon provide insights into Asteraceae paleo-polyploidization history and plant inulin production.</title>
        <authorList>
            <person name="Fan W."/>
            <person name="Wang S."/>
            <person name="Wang H."/>
            <person name="Wang A."/>
            <person name="Jiang F."/>
            <person name="Liu H."/>
            <person name="Zhao H."/>
            <person name="Xu D."/>
            <person name="Zhang Y."/>
        </authorList>
    </citation>
    <scope>NUCLEOTIDE SEQUENCE [LARGE SCALE GENOMIC DNA]</scope>
    <source>
        <strain evidence="2">cv. Punajuju</strain>
        <tissue evidence="1">Leaves</tissue>
    </source>
</reference>
<accession>A0ACB9CQQ5</accession>
<dbReference type="Proteomes" id="UP001055811">
    <property type="component" value="Linkage Group LG05"/>
</dbReference>
<keyword evidence="2" id="KW-1185">Reference proteome</keyword>
<dbReference type="EMBL" id="CM042013">
    <property type="protein sequence ID" value="KAI3736566.1"/>
    <property type="molecule type" value="Genomic_DNA"/>
</dbReference>
<evidence type="ECO:0000313" key="1">
    <source>
        <dbReference type="EMBL" id="KAI3736566.1"/>
    </source>
</evidence>
<reference evidence="2" key="1">
    <citation type="journal article" date="2022" name="Mol. Ecol. Resour.">
        <title>The genomes of chicory, endive, great burdock and yacon provide insights into Asteraceae palaeo-polyploidization history and plant inulin production.</title>
        <authorList>
            <person name="Fan W."/>
            <person name="Wang S."/>
            <person name="Wang H."/>
            <person name="Wang A."/>
            <person name="Jiang F."/>
            <person name="Liu H."/>
            <person name="Zhao H."/>
            <person name="Xu D."/>
            <person name="Zhang Y."/>
        </authorList>
    </citation>
    <scope>NUCLEOTIDE SEQUENCE [LARGE SCALE GENOMIC DNA]</scope>
    <source>
        <strain evidence="2">cv. Punajuju</strain>
    </source>
</reference>
<name>A0ACB9CQQ5_CICIN</name>